<proteinExistence type="predicted"/>
<dbReference type="EMBL" id="JAEHOD010000070">
    <property type="protein sequence ID" value="KAG2431978.1"/>
    <property type="molecule type" value="Genomic_DNA"/>
</dbReference>
<comment type="caution">
    <text evidence="1">The sequence shown here is derived from an EMBL/GenBank/DDBJ whole genome shotgun (WGS) entry which is preliminary data.</text>
</comment>
<sequence length="197" mass="20267">MKASLLNLASLREYPLYPVLDLGLAHTCLPAALAHSRRRRPRRPECASTRTWLAAAQQAMGATDWGKYWAVAAGKAEAAAVAACERAYAAKGGGGGGDCKVLYQERVTCPDDGGWAGQEAAALASSAYGSHYAIAWNADCHPSRAKPSAAASFPAREAAEAAALTACVATSRASDSEVTAAAPCGVVVSRKAACTQV</sequence>
<dbReference type="AlphaFoldDB" id="A0A835SRT3"/>
<accession>A0A835SRT3</accession>
<gene>
    <name evidence="1" type="ORF">HYH02_013194</name>
</gene>
<evidence type="ECO:0000313" key="2">
    <source>
        <dbReference type="Proteomes" id="UP000613740"/>
    </source>
</evidence>
<evidence type="ECO:0000313" key="1">
    <source>
        <dbReference type="EMBL" id="KAG2431978.1"/>
    </source>
</evidence>
<organism evidence="1 2">
    <name type="scientific">Chlamydomonas schloesseri</name>
    <dbReference type="NCBI Taxonomy" id="2026947"/>
    <lineage>
        <taxon>Eukaryota</taxon>
        <taxon>Viridiplantae</taxon>
        <taxon>Chlorophyta</taxon>
        <taxon>core chlorophytes</taxon>
        <taxon>Chlorophyceae</taxon>
        <taxon>CS clade</taxon>
        <taxon>Chlamydomonadales</taxon>
        <taxon>Chlamydomonadaceae</taxon>
        <taxon>Chlamydomonas</taxon>
    </lineage>
</organism>
<dbReference type="Proteomes" id="UP000613740">
    <property type="component" value="Unassembled WGS sequence"/>
</dbReference>
<reference evidence="1" key="1">
    <citation type="journal article" date="2020" name="bioRxiv">
        <title>Comparative genomics of Chlamydomonas.</title>
        <authorList>
            <person name="Craig R.J."/>
            <person name="Hasan A.R."/>
            <person name="Ness R.W."/>
            <person name="Keightley P.D."/>
        </authorList>
    </citation>
    <scope>NUCLEOTIDE SEQUENCE</scope>
    <source>
        <strain evidence="1">CCAP 11/173</strain>
    </source>
</reference>
<protein>
    <recommendedName>
        <fullName evidence="3">DUF4189 domain-containing protein</fullName>
    </recommendedName>
</protein>
<dbReference type="OrthoDB" id="10253408at2759"/>
<keyword evidence="2" id="KW-1185">Reference proteome</keyword>
<evidence type="ECO:0008006" key="3">
    <source>
        <dbReference type="Google" id="ProtNLM"/>
    </source>
</evidence>
<name>A0A835SRT3_9CHLO</name>